<proteinExistence type="predicted"/>
<dbReference type="KEGG" id="ccur:IAR63_14315"/>
<dbReference type="Gene3D" id="3.30.420.40">
    <property type="match status" value="2"/>
</dbReference>
<keyword evidence="3" id="KW-1185">Reference proteome</keyword>
<dbReference type="AlphaFoldDB" id="A0A7H0F5G4"/>
<dbReference type="EMBL" id="CP060822">
    <property type="protein sequence ID" value="QNP31280.1"/>
    <property type="molecule type" value="Genomic_DNA"/>
</dbReference>
<dbReference type="Pfam" id="PF00814">
    <property type="entry name" value="TsaD"/>
    <property type="match status" value="1"/>
</dbReference>
<dbReference type="SUPFAM" id="SSF53067">
    <property type="entry name" value="Actin-like ATPase domain"/>
    <property type="match status" value="2"/>
</dbReference>
<evidence type="ECO:0000313" key="2">
    <source>
        <dbReference type="EMBL" id="QNP31280.1"/>
    </source>
</evidence>
<reference evidence="2 3" key="1">
    <citation type="submission" date="2020-08" db="EMBL/GenBank/DDBJ databases">
        <title>Complete genome sequence of Raphidiopsis curvispora isolated from drinking water reservoir in South Korea.</title>
        <authorList>
            <person name="Jeong J."/>
        </authorList>
    </citation>
    <scope>NUCLEOTIDE SEQUENCE [LARGE SCALE GENOMIC DNA]</scope>
    <source>
        <strain evidence="2 3">GIHE-G1</strain>
    </source>
</reference>
<dbReference type="GO" id="GO:0016740">
    <property type="term" value="F:transferase activity"/>
    <property type="evidence" value="ECO:0007669"/>
    <property type="project" value="UniProtKB-KW"/>
</dbReference>
<evidence type="ECO:0000259" key="1">
    <source>
        <dbReference type="Pfam" id="PF00814"/>
    </source>
</evidence>
<accession>A0A7H0F5G4</accession>
<organism evidence="2 3">
    <name type="scientific">Cylindrospermopsis curvispora GIHE-G1</name>
    <dbReference type="NCBI Taxonomy" id="2666332"/>
    <lineage>
        <taxon>Bacteria</taxon>
        <taxon>Bacillati</taxon>
        <taxon>Cyanobacteriota</taxon>
        <taxon>Cyanophyceae</taxon>
        <taxon>Nostocales</taxon>
        <taxon>Aphanizomenonaceae</taxon>
        <taxon>Cylindrospermopsis</taxon>
    </lineage>
</organism>
<dbReference type="Proteomes" id="UP000516013">
    <property type="component" value="Chromosome"/>
</dbReference>
<gene>
    <name evidence="2" type="primary">tsaB</name>
    <name evidence="2" type="ORF">IAR63_14315</name>
</gene>
<dbReference type="InterPro" id="IPR000905">
    <property type="entry name" value="Gcp-like_dom"/>
</dbReference>
<sequence length="196" mass="21774">MSNFVDDTRFQVWNLGRDVSSHIHQYLVDFILPQSWPDLQLIAVAKGPGGFTGTRIGVVIARTLGQQLSVPVLAISTLAAVAWHEKNQNPQLPDTIAVEMPAQRGKVFGAIYQINAENPGMKTLLADQVFTLEAWQETLNGLPNNYPVEYELIRATSNLGVTVTSILQLAYLDWQEGKNSHWSDSLPYYGQHPVDS</sequence>
<feature type="domain" description="Gcp-like" evidence="1">
    <location>
        <begin position="35"/>
        <end position="118"/>
    </location>
</feature>
<dbReference type="GO" id="GO:0002949">
    <property type="term" value="P:tRNA threonylcarbamoyladenosine modification"/>
    <property type="evidence" value="ECO:0007669"/>
    <property type="project" value="InterPro"/>
</dbReference>
<dbReference type="NCBIfam" id="TIGR03725">
    <property type="entry name" value="T6A_YeaZ"/>
    <property type="match status" value="1"/>
</dbReference>
<evidence type="ECO:0000313" key="3">
    <source>
        <dbReference type="Proteomes" id="UP000516013"/>
    </source>
</evidence>
<name>A0A7H0F5G4_9CYAN</name>
<keyword evidence="2" id="KW-0808">Transferase</keyword>
<protein>
    <submittedName>
        <fullName evidence="2">tRNA (Adenosine(37)-N6)-threonylcarbamoyltransferase complex dimerization subunit type 1 TsaB</fullName>
    </submittedName>
</protein>
<dbReference type="InterPro" id="IPR022496">
    <property type="entry name" value="T6A_TsaB"/>
</dbReference>
<dbReference type="InterPro" id="IPR043129">
    <property type="entry name" value="ATPase_NBD"/>
</dbReference>